<evidence type="ECO:0000259" key="1">
    <source>
        <dbReference type="Pfam" id="PF00646"/>
    </source>
</evidence>
<protein>
    <recommendedName>
        <fullName evidence="1">F-box domain-containing protein</fullName>
    </recommendedName>
</protein>
<proteinExistence type="predicted"/>
<accession>A0A6C0CAE1</accession>
<dbReference type="Pfam" id="PF00646">
    <property type="entry name" value="F-box"/>
    <property type="match status" value="1"/>
</dbReference>
<dbReference type="SUPFAM" id="SSF81383">
    <property type="entry name" value="F-box domain"/>
    <property type="match status" value="1"/>
</dbReference>
<dbReference type="EMBL" id="MN739371">
    <property type="protein sequence ID" value="QHT01411.1"/>
    <property type="molecule type" value="Genomic_DNA"/>
</dbReference>
<name>A0A6C0CAE1_9ZZZZ</name>
<dbReference type="AlphaFoldDB" id="A0A6C0CAE1"/>
<dbReference type="CDD" id="cd09917">
    <property type="entry name" value="F-box_SF"/>
    <property type="match status" value="1"/>
</dbReference>
<feature type="domain" description="F-box" evidence="1">
    <location>
        <begin position="27"/>
        <end position="57"/>
    </location>
</feature>
<dbReference type="InterPro" id="IPR036047">
    <property type="entry name" value="F-box-like_dom_sf"/>
</dbReference>
<evidence type="ECO:0000313" key="2">
    <source>
        <dbReference type="EMBL" id="QHT01411.1"/>
    </source>
</evidence>
<reference evidence="2" key="1">
    <citation type="journal article" date="2020" name="Nature">
        <title>Giant virus diversity and host interactions through global metagenomics.</title>
        <authorList>
            <person name="Schulz F."/>
            <person name="Roux S."/>
            <person name="Paez-Espino D."/>
            <person name="Jungbluth S."/>
            <person name="Walsh D.A."/>
            <person name="Denef V.J."/>
            <person name="McMahon K.D."/>
            <person name="Konstantinidis K.T."/>
            <person name="Eloe-Fadrosh E.A."/>
            <person name="Kyrpides N.C."/>
            <person name="Woyke T."/>
        </authorList>
    </citation>
    <scope>NUCLEOTIDE SEQUENCE</scope>
    <source>
        <strain evidence="2">GVMAG-M-3300020192-26</strain>
    </source>
</reference>
<sequence length="125" mass="15179">MRSYNKKFNFYCKTNIPLRKNKMDQRDIVYQIFNELSLNDIVRCSTVNRLINHICDLQYGRLINDYENIIANIFYKSSYKQMYVACYELEGFFRNHYRLNLSLIFSENKLYLDYRDILKLPEAIG</sequence>
<organism evidence="2">
    <name type="scientific">viral metagenome</name>
    <dbReference type="NCBI Taxonomy" id="1070528"/>
    <lineage>
        <taxon>unclassified sequences</taxon>
        <taxon>metagenomes</taxon>
        <taxon>organismal metagenomes</taxon>
    </lineage>
</organism>
<dbReference type="InterPro" id="IPR001810">
    <property type="entry name" value="F-box_dom"/>
</dbReference>